<dbReference type="EMBL" id="LR796737">
    <property type="protein sequence ID" value="CAB4162947.1"/>
    <property type="molecule type" value="Genomic_DNA"/>
</dbReference>
<dbReference type="EMBL" id="LR796418">
    <property type="protein sequence ID" value="CAB4143637.1"/>
    <property type="molecule type" value="Genomic_DNA"/>
</dbReference>
<gene>
    <name evidence="1" type="ORF">UFOVP436_196</name>
    <name evidence="2" type="ORF">UFOVP784_196</name>
</gene>
<protein>
    <submittedName>
        <fullName evidence="1">Uncharacterized protein</fullName>
    </submittedName>
</protein>
<evidence type="ECO:0000313" key="1">
    <source>
        <dbReference type="EMBL" id="CAB4143637.1"/>
    </source>
</evidence>
<evidence type="ECO:0000313" key="2">
    <source>
        <dbReference type="EMBL" id="CAB4162947.1"/>
    </source>
</evidence>
<organism evidence="1">
    <name type="scientific">uncultured Caudovirales phage</name>
    <dbReference type="NCBI Taxonomy" id="2100421"/>
    <lineage>
        <taxon>Viruses</taxon>
        <taxon>Duplodnaviria</taxon>
        <taxon>Heunggongvirae</taxon>
        <taxon>Uroviricota</taxon>
        <taxon>Caudoviricetes</taxon>
        <taxon>Peduoviridae</taxon>
        <taxon>Maltschvirus</taxon>
        <taxon>Maltschvirus maltsch</taxon>
    </lineage>
</organism>
<accession>A0A6J5MCQ5</accession>
<proteinExistence type="predicted"/>
<name>A0A6J5MCQ5_9CAUD</name>
<sequence length="52" mass="6102">MSRLLLDKEDVKLASIKTSVELLLAEITKQNRELFTHRELEDMLLDIYNLAK</sequence>
<reference evidence="1" key="1">
    <citation type="submission" date="2020-04" db="EMBL/GenBank/DDBJ databases">
        <authorList>
            <person name="Chiriac C."/>
            <person name="Salcher M."/>
            <person name="Ghai R."/>
            <person name="Kavagutti S V."/>
        </authorList>
    </citation>
    <scope>NUCLEOTIDE SEQUENCE</scope>
</reference>